<keyword evidence="3" id="KW-1185">Reference proteome</keyword>
<dbReference type="PANTHER" id="PTHR22642">
    <property type="entry name" value="IMIDAZOLONEPROPIONASE"/>
    <property type="match status" value="1"/>
</dbReference>
<organism evidence="2 3">
    <name type="scientific">Paucidesulfovibrio gracilis DSM 16080</name>
    <dbReference type="NCBI Taxonomy" id="1121449"/>
    <lineage>
        <taxon>Bacteria</taxon>
        <taxon>Pseudomonadati</taxon>
        <taxon>Thermodesulfobacteriota</taxon>
        <taxon>Desulfovibrionia</taxon>
        <taxon>Desulfovibrionales</taxon>
        <taxon>Desulfovibrionaceae</taxon>
        <taxon>Paucidesulfovibrio</taxon>
    </lineage>
</organism>
<dbReference type="SUPFAM" id="SSF51338">
    <property type="entry name" value="Composite domain of metallo-dependent hydrolases"/>
    <property type="match status" value="1"/>
</dbReference>
<dbReference type="Gene3D" id="3.20.20.140">
    <property type="entry name" value="Metal-dependent hydrolases"/>
    <property type="match status" value="1"/>
</dbReference>
<feature type="domain" description="Amidohydrolase 3" evidence="1">
    <location>
        <begin position="56"/>
        <end position="540"/>
    </location>
</feature>
<dbReference type="STRING" id="1121449.SAMN02745704_00642"/>
<dbReference type="EMBL" id="FUYC01000002">
    <property type="protein sequence ID" value="SKA74335.1"/>
    <property type="molecule type" value="Genomic_DNA"/>
</dbReference>
<sequence>MSTPNLILFNGVFRTQDPLQERSGTLPTALAVADGRILALGSDDDVRALAGRHTRLYDMAGRLGLPGFMDSHFHFHDWSLYSDLSRVGSFAGLERILGETAADRTPESWILGHGFNETDWPDGRLPERQDLDRAVPGRPVIIWRCDLHLAVASSRALELAGVNAATVDPPGGVIARDASGNPTGVLRETAINLVRDAVPPPTDQELSTAMLAAQARLHAMGVTGLHDVRLFEEAAAARTVRCLQRLHSEGRLHLRTWTSLPGERLDAVADMGLLTGFGDEVLRLGHVKFFTDGGMGARTAYLTGSYLDADRGLLQMEPGEIARVVRTADAAGLAVMMHAVGDGAVRHVIEAFEALEHWRRSPEAAHLPVPRQMHRMDHVQMIRAEDLPRLGRLNVAVGMQPSNMVLDFNLIDRCLGPEGRRTYAFRSILDSGVLTLFNSDCPVSDPDPLLGIHALVTRQRPDGTPEPGWYPQERIRVDEAVRGYTASPARAYGCGNELGTLAPGLRADLCVLDRDIYRCPPREIAQARVDLTIFAGRSVYERPGAE</sequence>
<dbReference type="Gene3D" id="2.30.40.10">
    <property type="entry name" value="Urease, subunit C, domain 1"/>
    <property type="match status" value="1"/>
</dbReference>
<accession>A0A1T4WBN3</accession>
<reference evidence="2 3" key="1">
    <citation type="submission" date="2017-02" db="EMBL/GenBank/DDBJ databases">
        <authorList>
            <person name="Peterson S.W."/>
        </authorList>
    </citation>
    <scope>NUCLEOTIDE SEQUENCE [LARGE SCALE GENOMIC DNA]</scope>
    <source>
        <strain evidence="2 3">DSM 16080</strain>
    </source>
</reference>
<dbReference type="SUPFAM" id="SSF51556">
    <property type="entry name" value="Metallo-dependent hydrolases"/>
    <property type="match status" value="1"/>
</dbReference>
<dbReference type="AlphaFoldDB" id="A0A1T4WBN3"/>
<dbReference type="InterPro" id="IPR033932">
    <property type="entry name" value="YtcJ-like"/>
</dbReference>
<dbReference type="Proteomes" id="UP000190027">
    <property type="component" value="Unassembled WGS sequence"/>
</dbReference>
<dbReference type="InterPro" id="IPR013108">
    <property type="entry name" value="Amidohydro_3"/>
</dbReference>
<protein>
    <recommendedName>
        <fullName evidence="1">Amidohydrolase 3 domain-containing protein</fullName>
    </recommendedName>
</protein>
<name>A0A1T4WBN3_9BACT</name>
<dbReference type="Gene3D" id="3.10.310.70">
    <property type="match status" value="1"/>
</dbReference>
<evidence type="ECO:0000259" key="1">
    <source>
        <dbReference type="Pfam" id="PF07969"/>
    </source>
</evidence>
<proteinExistence type="predicted"/>
<dbReference type="Pfam" id="PF07969">
    <property type="entry name" value="Amidohydro_3"/>
    <property type="match status" value="1"/>
</dbReference>
<dbReference type="InterPro" id="IPR011059">
    <property type="entry name" value="Metal-dep_hydrolase_composite"/>
</dbReference>
<dbReference type="OrthoDB" id="5485695at2"/>
<dbReference type="CDD" id="cd01300">
    <property type="entry name" value="YtcJ_like"/>
    <property type="match status" value="1"/>
</dbReference>
<dbReference type="RefSeq" id="WP_078716211.1">
    <property type="nucleotide sequence ID" value="NZ_FUYC01000002.1"/>
</dbReference>
<dbReference type="GO" id="GO:0016810">
    <property type="term" value="F:hydrolase activity, acting on carbon-nitrogen (but not peptide) bonds"/>
    <property type="evidence" value="ECO:0007669"/>
    <property type="project" value="InterPro"/>
</dbReference>
<evidence type="ECO:0000313" key="2">
    <source>
        <dbReference type="EMBL" id="SKA74335.1"/>
    </source>
</evidence>
<evidence type="ECO:0000313" key="3">
    <source>
        <dbReference type="Proteomes" id="UP000190027"/>
    </source>
</evidence>
<dbReference type="PANTHER" id="PTHR22642:SF2">
    <property type="entry name" value="PROTEIN LONG AFTER FAR-RED 3"/>
    <property type="match status" value="1"/>
</dbReference>
<gene>
    <name evidence="2" type="ORF">SAMN02745704_00642</name>
</gene>
<dbReference type="InterPro" id="IPR032466">
    <property type="entry name" value="Metal_Hydrolase"/>
</dbReference>